<evidence type="ECO:0000313" key="5">
    <source>
        <dbReference type="EMBL" id="PSR23371.1"/>
    </source>
</evidence>
<reference evidence="5 6" key="1">
    <citation type="journal article" date="2014" name="BMC Genomics">
        <title>Comparison of environmental and isolate Sulfobacillus genomes reveals diverse carbon, sulfur, nitrogen, and hydrogen metabolisms.</title>
        <authorList>
            <person name="Justice N.B."/>
            <person name="Norman A."/>
            <person name="Brown C.T."/>
            <person name="Singh A."/>
            <person name="Thomas B.C."/>
            <person name="Banfield J.F."/>
        </authorList>
    </citation>
    <scope>NUCLEOTIDE SEQUENCE [LARGE SCALE GENOMIC DNA]</scope>
    <source>
        <strain evidence="5">AMDSBA3</strain>
    </source>
</reference>
<dbReference type="GO" id="GO:0044780">
    <property type="term" value="P:bacterial-type flagellum assembly"/>
    <property type="evidence" value="ECO:0007669"/>
    <property type="project" value="InterPro"/>
</dbReference>
<proteinExistence type="predicted"/>
<dbReference type="EMBL" id="PXYV01000006">
    <property type="protein sequence ID" value="PSR23371.1"/>
    <property type="molecule type" value="Genomic_DNA"/>
</dbReference>
<dbReference type="Gene3D" id="2.30.290.10">
    <property type="entry name" value="BH3618-like"/>
    <property type="match status" value="1"/>
</dbReference>
<organism evidence="5 6">
    <name type="scientific">Sulfobacillus acidophilus</name>
    <dbReference type="NCBI Taxonomy" id="53633"/>
    <lineage>
        <taxon>Bacteria</taxon>
        <taxon>Bacillati</taxon>
        <taxon>Bacillota</taxon>
        <taxon>Clostridia</taxon>
        <taxon>Eubacteriales</taxon>
        <taxon>Clostridiales Family XVII. Incertae Sedis</taxon>
        <taxon>Sulfobacillus</taxon>
    </lineage>
</organism>
<evidence type="ECO:0000256" key="1">
    <source>
        <dbReference type="ARBA" id="ARBA00022490"/>
    </source>
</evidence>
<sequence>MFTIKTRFHGTMNIDEAEVLTVDYEILGFPRETQFVLLPHRPDSPFLYLQSIHTPSLAFVAIDPLLKFPEYQLPRNEIPEVLGDPSEWAVLCLCTLGHSQVPSMNLRSPLVFNRNSRHGGQFVLSLPYPIQYPLVPTMQEDTGSKEPRHAGTHP</sequence>
<dbReference type="GO" id="GO:0006417">
    <property type="term" value="P:regulation of translation"/>
    <property type="evidence" value="ECO:0007669"/>
    <property type="project" value="UniProtKB-KW"/>
</dbReference>
<evidence type="ECO:0000313" key="6">
    <source>
        <dbReference type="Proteomes" id="UP000241848"/>
    </source>
</evidence>
<evidence type="ECO:0000256" key="3">
    <source>
        <dbReference type="ARBA" id="ARBA00022845"/>
    </source>
</evidence>
<dbReference type="Proteomes" id="UP000241848">
    <property type="component" value="Unassembled WGS sequence"/>
</dbReference>
<keyword evidence="1" id="KW-0963">Cytoplasm</keyword>
<gene>
    <name evidence="5" type="ORF">C7B45_03395</name>
</gene>
<keyword evidence="2" id="KW-1005">Bacterial flagellum biogenesis</keyword>
<dbReference type="PANTHER" id="PTHR39190:SF1">
    <property type="entry name" value="FLAGELLAR ASSEMBLY FACTOR FLIW"/>
    <property type="match status" value="1"/>
</dbReference>
<accession>A0A2T2WMB0</accession>
<dbReference type="AlphaFoldDB" id="A0A2T2WMB0"/>
<comment type="caution">
    <text evidence="5">The sequence shown here is derived from an EMBL/GenBank/DDBJ whole genome shotgun (WGS) entry which is preliminary data.</text>
</comment>
<keyword evidence="5" id="KW-0969">Cilium</keyword>
<dbReference type="InterPro" id="IPR003775">
    <property type="entry name" value="Flagellar_assembly_factor_FliW"/>
</dbReference>
<dbReference type="SUPFAM" id="SSF141457">
    <property type="entry name" value="BH3618-like"/>
    <property type="match status" value="1"/>
</dbReference>
<dbReference type="PANTHER" id="PTHR39190">
    <property type="entry name" value="FLAGELLAR ASSEMBLY FACTOR FLIW"/>
    <property type="match status" value="1"/>
</dbReference>
<keyword evidence="3" id="KW-0810">Translation regulation</keyword>
<evidence type="ECO:0000256" key="4">
    <source>
        <dbReference type="ARBA" id="ARBA00023186"/>
    </source>
</evidence>
<name>A0A2T2WMB0_9FIRM</name>
<keyword evidence="5" id="KW-0966">Cell projection</keyword>
<dbReference type="InterPro" id="IPR024046">
    <property type="entry name" value="Flagellar_assmbl_FliW_dom_sf"/>
</dbReference>
<dbReference type="Pfam" id="PF02623">
    <property type="entry name" value="FliW"/>
    <property type="match status" value="1"/>
</dbReference>
<evidence type="ECO:0000256" key="2">
    <source>
        <dbReference type="ARBA" id="ARBA00022795"/>
    </source>
</evidence>
<keyword evidence="5" id="KW-0282">Flagellum</keyword>
<protein>
    <submittedName>
        <fullName evidence="5">Flagellar biosynthesis protein FliW</fullName>
    </submittedName>
</protein>
<keyword evidence="4" id="KW-0143">Chaperone</keyword>